<accession>A0AB40BLE8</accession>
<gene>
    <name evidence="4" type="primary">LOC120263676</name>
</gene>
<evidence type="ECO:0000259" key="2">
    <source>
        <dbReference type="Pfam" id="PF12776"/>
    </source>
</evidence>
<dbReference type="GeneID" id="120263676"/>
<dbReference type="Pfam" id="PF12776">
    <property type="entry name" value="Myb_DNA-bind_3"/>
    <property type="match status" value="1"/>
</dbReference>
<feature type="domain" description="Myb/SANT-like" evidence="2">
    <location>
        <begin position="26"/>
        <end position="110"/>
    </location>
</feature>
<dbReference type="PANTHER" id="PTHR46929">
    <property type="entry name" value="EXPRESSED PROTEIN"/>
    <property type="match status" value="1"/>
</dbReference>
<evidence type="ECO:0000313" key="3">
    <source>
        <dbReference type="Proteomes" id="UP001515500"/>
    </source>
</evidence>
<keyword evidence="3" id="KW-1185">Reference proteome</keyword>
<feature type="compositionally biased region" description="Basic and acidic residues" evidence="1">
    <location>
        <begin position="1"/>
        <end position="11"/>
    </location>
</feature>
<dbReference type="PANTHER" id="PTHR46929:SF23">
    <property type="entry name" value="L10-INTERACTING MYB DOMAIN-CONTAINING PROTEIN-LIKE"/>
    <property type="match status" value="1"/>
</dbReference>
<evidence type="ECO:0000313" key="4">
    <source>
        <dbReference type="RefSeq" id="XP_039127572.1"/>
    </source>
</evidence>
<organism evidence="3 4">
    <name type="scientific">Dioscorea cayennensis subsp. rotundata</name>
    <name type="common">White Guinea yam</name>
    <name type="synonym">Dioscorea rotundata</name>
    <dbReference type="NCBI Taxonomy" id="55577"/>
    <lineage>
        <taxon>Eukaryota</taxon>
        <taxon>Viridiplantae</taxon>
        <taxon>Streptophyta</taxon>
        <taxon>Embryophyta</taxon>
        <taxon>Tracheophyta</taxon>
        <taxon>Spermatophyta</taxon>
        <taxon>Magnoliopsida</taxon>
        <taxon>Liliopsida</taxon>
        <taxon>Dioscoreales</taxon>
        <taxon>Dioscoreaceae</taxon>
        <taxon>Dioscorea</taxon>
    </lineage>
</organism>
<dbReference type="Proteomes" id="UP001515500">
    <property type="component" value="Chromosome 6"/>
</dbReference>
<feature type="region of interest" description="Disordered" evidence="1">
    <location>
        <begin position="1"/>
        <end position="26"/>
    </location>
</feature>
<dbReference type="InterPro" id="IPR024752">
    <property type="entry name" value="Myb/SANT-like_dom"/>
</dbReference>
<name>A0AB40BLE8_DIOCR</name>
<evidence type="ECO:0000256" key="1">
    <source>
        <dbReference type="SAM" id="MobiDB-lite"/>
    </source>
</evidence>
<proteinExistence type="predicted"/>
<protein>
    <submittedName>
        <fullName evidence="4">Uncharacterized protein LOC120263676</fullName>
    </submittedName>
</protein>
<reference evidence="4" key="1">
    <citation type="submission" date="2025-08" db="UniProtKB">
        <authorList>
            <consortium name="RefSeq"/>
        </authorList>
    </citation>
    <scope>IDENTIFICATION</scope>
</reference>
<dbReference type="AlphaFoldDB" id="A0AB40BLE8"/>
<dbReference type="RefSeq" id="XP_039127572.1">
    <property type="nucleotide sequence ID" value="XM_039271638.1"/>
</dbReference>
<sequence>MDSPNFRREGSTSKGGANKRGTPNRHWKPNFDNFLVLLVEQVQRGLKCDKSFKRTAFSYAASTVNAHFRTNFSTDNVENHYRTLKARYVEIKKVKVLSGARWDDQNKVIIFDPLVVAAYVEAHPGVKAFINKPIENYEGHRVYSDSGERSENEGFKMDNVNSVPVNVSDEEPDVNSTPAVLNYPVMPSTIRLVHSARGESTRMLDLTMDRMLAALQNPTLLSEILYTRVIEVDDFNYKVLVEVFDYFQEQESIACGFMARDVDLRKDWIDNFLTSMV</sequence>